<dbReference type="PROSITE" id="PS50011">
    <property type="entry name" value="PROTEIN_KINASE_DOM"/>
    <property type="match status" value="1"/>
</dbReference>
<dbReference type="Gene3D" id="1.10.510.10">
    <property type="entry name" value="Transferase(Phosphotransferase) domain 1"/>
    <property type="match status" value="2"/>
</dbReference>
<evidence type="ECO:0000313" key="4">
    <source>
        <dbReference type="EMBL" id="RLO12439.1"/>
    </source>
</evidence>
<dbReference type="AlphaFoldDB" id="A0A9X8EB16"/>
<dbReference type="GO" id="GO:0005634">
    <property type="term" value="C:nucleus"/>
    <property type="evidence" value="ECO:0007669"/>
    <property type="project" value="TreeGrafter"/>
</dbReference>
<proteinExistence type="inferred from homology"/>
<dbReference type="InterPro" id="IPR011992">
    <property type="entry name" value="EF-hand-dom_pair"/>
</dbReference>
<comment type="caution">
    <text evidence="4">The sequence shown here is derived from an EMBL/GenBank/DDBJ whole genome shotgun (WGS) entry which is preliminary data.</text>
</comment>
<protein>
    <recommendedName>
        <fullName evidence="6">Calmodulin</fullName>
    </recommendedName>
</protein>
<dbReference type="InterPro" id="IPR000719">
    <property type="entry name" value="Prot_kinase_dom"/>
</dbReference>
<dbReference type="GO" id="GO:0005524">
    <property type="term" value="F:ATP binding"/>
    <property type="evidence" value="ECO:0007669"/>
    <property type="project" value="InterPro"/>
</dbReference>
<dbReference type="SUPFAM" id="SSF56112">
    <property type="entry name" value="Protein kinase-like (PK-like)"/>
    <property type="match status" value="1"/>
</dbReference>
<dbReference type="SUPFAM" id="SSF47473">
    <property type="entry name" value="EF-hand"/>
    <property type="match status" value="1"/>
</dbReference>
<organism evidence="4 5">
    <name type="scientific">Aphanomyces astaci</name>
    <name type="common">Crayfish plague agent</name>
    <dbReference type="NCBI Taxonomy" id="112090"/>
    <lineage>
        <taxon>Eukaryota</taxon>
        <taxon>Sar</taxon>
        <taxon>Stramenopiles</taxon>
        <taxon>Oomycota</taxon>
        <taxon>Saprolegniomycetes</taxon>
        <taxon>Saprolegniales</taxon>
        <taxon>Verrucalvaceae</taxon>
        <taxon>Aphanomyces</taxon>
    </lineage>
</organism>
<feature type="non-terminal residue" evidence="4">
    <location>
        <position position="313"/>
    </location>
</feature>
<dbReference type="PANTHER" id="PTHR24345">
    <property type="entry name" value="SERINE/THREONINE-PROTEIN KINASE PLK"/>
    <property type="match status" value="1"/>
</dbReference>
<feature type="non-terminal residue" evidence="4">
    <location>
        <position position="1"/>
    </location>
</feature>
<gene>
    <name evidence="4" type="ORF">DYB28_009408</name>
</gene>
<name>A0A9X8EB16_APHAT</name>
<dbReference type="Pfam" id="PF00069">
    <property type="entry name" value="Pkinase"/>
    <property type="match status" value="1"/>
</dbReference>
<feature type="domain" description="EF-hand" evidence="3">
    <location>
        <begin position="35"/>
        <end position="70"/>
    </location>
</feature>
<comment type="similarity">
    <text evidence="1">Belongs to the protein kinase superfamily. Ser/Thr protein kinase family. CDPK subfamily.</text>
</comment>
<evidence type="ECO:0000259" key="3">
    <source>
        <dbReference type="PROSITE" id="PS50222"/>
    </source>
</evidence>
<reference evidence="4 5" key="1">
    <citation type="journal article" date="2018" name="J. Invertebr. Pathol.">
        <title>New genotyping method for the causative agent of crayfish plague (Aphanomyces astaci) based on whole genome data.</title>
        <authorList>
            <person name="Minardi D."/>
            <person name="Studholme D.J."/>
            <person name="van der Giezen M."/>
            <person name="Pretto T."/>
            <person name="Oidtmann B."/>
        </authorList>
    </citation>
    <scope>NUCLEOTIDE SEQUENCE [LARGE SCALE GENOMIC DNA]</scope>
    <source>
        <strain evidence="4 5">KB13</strain>
    </source>
</reference>
<dbReference type="SMART" id="SM00220">
    <property type="entry name" value="S_TKc"/>
    <property type="match status" value="1"/>
</dbReference>
<evidence type="ECO:0008006" key="6">
    <source>
        <dbReference type="Google" id="ProtNLM"/>
    </source>
</evidence>
<dbReference type="InterPro" id="IPR011009">
    <property type="entry name" value="Kinase-like_dom_sf"/>
</dbReference>
<dbReference type="GO" id="GO:0004672">
    <property type="term" value="F:protein kinase activity"/>
    <property type="evidence" value="ECO:0007669"/>
    <property type="project" value="InterPro"/>
</dbReference>
<dbReference type="InterPro" id="IPR002048">
    <property type="entry name" value="EF_hand_dom"/>
</dbReference>
<sequence>FDEYAGDDGCLDLNGFNSCNITLGRVHADSRGHKTDDQDWQAEFDVWDKDNDEAMSKAEFHRYCDQTFGNKLKVVLKFMKSDLDCARERSNRSRLDTAFILGLLPPPEYDAADIATLRLPHHPNVNMAEYANLVVMPAADRSLEDIFLKERPSEAQVIDMIKQVAAALDHLHSHRIVHGDLKKLNVLRMGVHLKLIDLDASTRIGDVLGAKFSSGILPPGCMLFQLLSGEELVPTDVNQDVTADYIDAAATWTDAKLHMRIHSQVPNEFAQNLLKKLLLVDPTARMSAADVLAHPFLTGQRGKNHQEVLENVA</sequence>
<dbReference type="Proteomes" id="UP000275652">
    <property type="component" value="Unassembled WGS sequence"/>
</dbReference>
<evidence type="ECO:0000256" key="1">
    <source>
        <dbReference type="ARBA" id="ARBA00024334"/>
    </source>
</evidence>
<dbReference type="PROSITE" id="PS50222">
    <property type="entry name" value="EF_HAND_2"/>
    <property type="match status" value="1"/>
</dbReference>
<evidence type="ECO:0000259" key="2">
    <source>
        <dbReference type="PROSITE" id="PS50011"/>
    </source>
</evidence>
<dbReference type="EMBL" id="QUTI01013633">
    <property type="protein sequence ID" value="RLO12439.1"/>
    <property type="molecule type" value="Genomic_DNA"/>
</dbReference>
<feature type="domain" description="Protein kinase" evidence="2">
    <location>
        <begin position="49"/>
        <end position="297"/>
    </location>
</feature>
<evidence type="ECO:0000313" key="5">
    <source>
        <dbReference type="Proteomes" id="UP000275652"/>
    </source>
</evidence>
<dbReference type="GO" id="GO:0005509">
    <property type="term" value="F:calcium ion binding"/>
    <property type="evidence" value="ECO:0007669"/>
    <property type="project" value="InterPro"/>
</dbReference>
<accession>A0A9X8EB16</accession>